<gene>
    <name evidence="1" type="ORF">PR048_016521</name>
</gene>
<sequence>MFQKGDSVSSKLCVFVDADFGNDNLDRKNVTGYMLSLFRNCIIWRSKKQNVYQRVLKGLILRLTAAARGAIKHCARNTETAKHLAHDFMNGLYHVFGEQENYHNYFCKKDENCGKLLLLRKCPELSHKKTIETKIHHHEAYPLALTTQPVSEVASQLGDREKERSQPIACSIARSWEQDNTSSPSQFLASTECLQELTGLIYRLAEWWGAFPAVRGMCFCDGDGPQMERCQCRGEHTLGVPTHTSAERLCIVWVSFAYTSTQTQAESPSVSLTAFRKAEAPSFSPASSAGWRVARQQPTLTADEWYRCCS</sequence>
<accession>A0ABQ9HL62</accession>
<evidence type="ECO:0000313" key="1">
    <source>
        <dbReference type="EMBL" id="KAJ8884663.1"/>
    </source>
</evidence>
<reference evidence="1 2" key="1">
    <citation type="submission" date="2023-02" db="EMBL/GenBank/DDBJ databases">
        <title>LHISI_Scaffold_Assembly.</title>
        <authorList>
            <person name="Stuart O.P."/>
            <person name="Cleave R."/>
            <person name="Magrath M.J.L."/>
            <person name="Mikheyev A.S."/>
        </authorList>
    </citation>
    <scope>NUCLEOTIDE SEQUENCE [LARGE SCALE GENOMIC DNA]</scope>
    <source>
        <strain evidence="1">Daus_M_001</strain>
        <tissue evidence="1">Leg muscle</tissue>
    </source>
</reference>
<keyword evidence="2" id="KW-1185">Reference proteome</keyword>
<name>A0ABQ9HL62_9NEOP</name>
<dbReference type="EMBL" id="JARBHB010000005">
    <property type="protein sequence ID" value="KAJ8884663.1"/>
    <property type="molecule type" value="Genomic_DNA"/>
</dbReference>
<dbReference type="Proteomes" id="UP001159363">
    <property type="component" value="Chromosome 4"/>
</dbReference>
<proteinExistence type="predicted"/>
<protein>
    <submittedName>
        <fullName evidence="1">Uncharacterized protein</fullName>
    </submittedName>
</protein>
<organism evidence="1 2">
    <name type="scientific">Dryococelus australis</name>
    <dbReference type="NCBI Taxonomy" id="614101"/>
    <lineage>
        <taxon>Eukaryota</taxon>
        <taxon>Metazoa</taxon>
        <taxon>Ecdysozoa</taxon>
        <taxon>Arthropoda</taxon>
        <taxon>Hexapoda</taxon>
        <taxon>Insecta</taxon>
        <taxon>Pterygota</taxon>
        <taxon>Neoptera</taxon>
        <taxon>Polyneoptera</taxon>
        <taxon>Phasmatodea</taxon>
        <taxon>Verophasmatodea</taxon>
        <taxon>Anareolatae</taxon>
        <taxon>Phasmatidae</taxon>
        <taxon>Eurycanthinae</taxon>
        <taxon>Dryococelus</taxon>
    </lineage>
</organism>
<evidence type="ECO:0000313" key="2">
    <source>
        <dbReference type="Proteomes" id="UP001159363"/>
    </source>
</evidence>
<comment type="caution">
    <text evidence="1">The sequence shown here is derived from an EMBL/GenBank/DDBJ whole genome shotgun (WGS) entry which is preliminary data.</text>
</comment>